<dbReference type="EMBL" id="JPMD01000002">
    <property type="protein sequence ID" value="KEZ88505.1"/>
    <property type="molecule type" value="Genomic_DNA"/>
</dbReference>
<keyword evidence="4" id="KW-1185">Reference proteome</keyword>
<dbReference type="RefSeq" id="WP_035129707.1">
    <property type="nucleotide sequence ID" value="NZ_JPMD01000002.1"/>
</dbReference>
<evidence type="ECO:0000313" key="4">
    <source>
        <dbReference type="Proteomes" id="UP000028542"/>
    </source>
</evidence>
<dbReference type="AlphaFoldDB" id="A0A084JHS1"/>
<organism evidence="3 4">
    <name type="scientific">Clostridium sulfidigenes</name>
    <dbReference type="NCBI Taxonomy" id="318464"/>
    <lineage>
        <taxon>Bacteria</taxon>
        <taxon>Bacillati</taxon>
        <taxon>Bacillota</taxon>
        <taxon>Clostridia</taxon>
        <taxon>Eubacteriales</taxon>
        <taxon>Clostridiaceae</taxon>
        <taxon>Clostridium</taxon>
    </lineage>
</organism>
<accession>A0A084JHS1</accession>
<evidence type="ECO:0000313" key="3">
    <source>
        <dbReference type="EMBL" id="KEZ88505.1"/>
    </source>
</evidence>
<gene>
    <name evidence="3" type="ORF">IO99_02375</name>
</gene>
<evidence type="ECO:0000259" key="2">
    <source>
        <dbReference type="Pfam" id="PF13274"/>
    </source>
</evidence>
<protein>
    <recommendedName>
        <fullName evidence="2">Antitoxin SocA-like Panacea domain-containing protein</fullName>
    </recommendedName>
</protein>
<evidence type="ECO:0000256" key="1">
    <source>
        <dbReference type="SAM" id="Coils"/>
    </source>
</evidence>
<keyword evidence="1" id="KW-0175">Coiled coil</keyword>
<sequence length="243" mass="28846">MYQHMILMCSDYVQGERIAFHKCYSKVSGILKFEDIANKIKEKFTNIEFSFHHIPTNSRVKQSIAEYDSYFKDVIFYSDLDGFEETIKMSTKLTPEDIAKYILCQYRFDQLQVQKLLYFVYEEFSKSHDTPLFEEKFEAWQYGPVIPQIYRVLNKYKSEKIDLEDKELEKIKLELKFEKVKDSNTILSIMDRVLLKYGCKTGSELIEETHCQGSPWDITIKERGLRSNIPFKLVRECARIANQ</sequence>
<reference evidence="3 4" key="1">
    <citation type="submission" date="2014-07" db="EMBL/GenBank/DDBJ databases">
        <title>Draft genome of Clostridium sulfidigenes 113A isolated from sediments associated with methane hydrate from Krishna Godavari basin.</title>
        <authorList>
            <person name="Honkalas V.S."/>
            <person name="Dabir A.P."/>
            <person name="Arora P."/>
            <person name="Dhakephalkar P.K."/>
        </authorList>
    </citation>
    <scope>NUCLEOTIDE SEQUENCE [LARGE SCALE GENOMIC DNA]</scope>
    <source>
        <strain evidence="3 4">113A</strain>
    </source>
</reference>
<feature type="domain" description="Antitoxin SocA-like Panacea" evidence="2">
    <location>
        <begin position="113"/>
        <end position="216"/>
    </location>
</feature>
<feature type="coiled-coil region" evidence="1">
    <location>
        <begin position="156"/>
        <end position="183"/>
    </location>
</feature>
<dbReference type="eggNOG" id="COG3600">
    <property type="taxonomic scope" value="Bacteria"/>
</dbReference>
<dbReference type="InterPro" id="IPR025272">
    <property type="entry name" value="SocA_Panacea"/>
</dbReference>
<proteinExistence type="predicted"/>
<dbReference type="Pfam" id="PF13274">
    <property type="entry name" value="SocA_Panacea"/>
    <property type="match status" value="1"/>
</dbReference>
<name>A0A084JHS1_9CLOT</name>
<dbReference type="Proteomes" id="UP000028542">
    <property type="component" value="Unassembled WGS sequence"/>
</dbReference>
<comment type="caution">
    <text evidence="3">The sequence shown here is derived from an EMBL/GenBank/DDBJ whole genome shotgun (WGS) entry which is preliminary data.</text>
</comment>